<dbReference type="EMBL" id="MNUY01000043">
    <property type="protein sequence ID" value="OIO14052.1"/>
    <property type="molecule type" value="Genomic_DNA"/>
</dbReference>
<evidence type="ECO:0008006" key="4">
    <source>
        <dbReference type="Google" id="ProtNLM"/>
    </source>
</evidence>
<accession>A0A1J4TPF5</accession>
<dbReference type="InterPro" id="IPR011042">
    <property type="entry name" value="6-blade_b-propeller_TolB-like"/>
</dbReference>
<reference evidence="2 3" key="1">
    <citation type="journal article" date="2016" name="Environ. Microbiol.">
        <title>Genomic resolution of a cold subsurface aquifer community provides metabolic insights for novel microbes adapted to high CO concentrations.</title>
        <authorList>
            <person name="Probst A.J."/>
            <person name="Castelle C.J."/>
            <person name="Singh A."/>
            <person name="Brown C.T."/>
            <person name="Anantharaman K."/>
            <person name="Sharon I."/>
            <person name="Hug L.A."/>
            <person name="Burstein D."/>
            <person name="Emerson J.B."/>
            <person name="Thomas B.C."/>
            <person name="Banfield J.F."/>
        </authorList>
    </citation>
    <scope>NUCLEOTIDE SEQUENCE [LARGE SCALE GENOMIC DNA]</scope>
    <source>
        <strain evidence="2">CG1_02_37_22</strain>
    </source>
</reference>
<dbReference type="STRING" id="1805209.AUJ73_02690"/>
<gene>
    <name evidence="2" type="ORF">AUJ73_02690</name>
</gene>
<proteinExistence type="predicted"/>
<dbReference type="SUPFAM" id="SSF101898">
    <property type="entry name" value="NHL repeat"/>
    <property type="match status" value="1"/>
</dbReference>
<evidence type="ECO:0000313" key="3">
    <source>
        <dbReference type="Proteomes" id="UP000183120"/>
    </source>
</evidence>
<keyword evidence="1" id="KW-0472">Membrane</keyword>
<organism evidence="2 3">
    <name type="scientific">Candidatus Gottesmanbacteria bacterium CG1_02_37_22</name>
    <dbReference type="NCBI Taxonomy" id="1805209"/>
    <lineage>
        <taxon>Bacteria</taxon>
        <taxon>Candidatus Gottesmaniibacteriota</taxon>
    </lineage>
</organism>
<name>A0A1J4TPF5_9BACT</name>
<comment type="caution">
    <text evidence="2">The sequence shown here is derived from an EMBL/GenBank/DDBJ whole genome shotgun (WGS) entry which is preliminary data.</text>
</comment>
<evidence type="ECO:0000313" key="2">
    <source>
        <dbReference type="EMBL" id="OIO14052.1"/>
    </source>
</evidence>
<keyword evidence="1" id="KW-1133">Transmembrane helix</keyword>
<keyword evidence="1" id="KW-0812">Transmembrane</keyword>
<evidence type="ECO:0000256" key="1">
    <source>
        <dbReference type="SAM" id="Phobius"/>
    </source>
</evidence>
<protein>
    <recommendedName>
        <fullName evidence="4">PPM-type phosphatase domain-containing protein</fullName>
    </recommendedName>
</protein>
<feature type="transmembrane region" description="Helical" evidence="1">
    <location>
        <begin position="238"/>
        <end position="257"/>
    </location>
</feature>
<dbReference type="AlphaFoldDB" id="A0A1J4TPF5"/>
<dbReference type="Proteomes" id="UP000183120">
    <property type="component" value="Unassembled WGS sequence"/>
</dbReference>
<dbReference type="Gene3D" id="2.120.10.30">
    <property type="entry name" value="TolB, C-terminal domain"/>
    <property type="match status" value="1"/>
</dbReference>
<sequence>MNLVTSNAKISTAPDGNNWGGCFAENGLYILLEVSGDDRLKAPARGKEVLDFILTEYTNITQHNPETTHKILQGLHDKSHIKSVIIAILDGDRLYMGGKGSVGVIMKRNGKIGKILEGEDTSVGQVQANDQLLFSSGAFDEKIKDKVLENLLSLENIDSAAELVVPYFLDQDTGKGIAALLLQVKTSEHTKEVSNSLTYLKGSREKISEFFVQGKRKFRDLFRDRFERPEETKSKKTLLTVSVILIILLTMSIFFNLNHEGERKRNDKLTETLNYVSHQYDEAINLIDLNPVRARMLLSDSKLSLSPLLKEFPKNSNEYKKVEEWLNKILAQEITAYKIFRLTAVPLFFDLNLTKPGAGGTKLAVYKETKVILDTASQSVYSLSTDTKQSSVIAGSETVKDAKTIALHGQTAYVLNSEGIVGIDLSDNSSKVVVKRDDNWGEIISLVSFGGNLYLLDKSKHTIWKYIATDFGFSAKVRYLNPDVRVDFSEATNLAIDGSVWVLTSNSVKKFTKGLEDQFVFKDFSDTLTSLSVFSTSDIDKGVYILDKILSRIVIFSKDGDYQSQYQWSELKNADDIIASEEEKKIFVLIGSKIYAIEIK</sequence>